<keyword evidence="3" id="KW-0653">Protein transport</keyword>
<keyword evidence="5" id="KW-0811">Translocation</keyword>
<evidence type="ECO:0000256" key="8">
    <source>
        <dbReference type="ARBA" id="ARBA00023284"/>
    </source>
</evidence>
<evidence type="ECO:0000256" key="5">
    <source>
        <dbReference type="ARBA" id="ARBA00023010"/>
    </source>
</evidence>
<dbReference type="GO" id="GO:0045041">
    <property type="term" value="P:protein import into mitochondrial intermembrane space"/>
    <property type="evidence" value="ECO:0007669"/>
    <property type="project" value="InterPro"/>
</dbReference>
<reference evidence="10" key="2">
    <citation type="submission" date="2025-09" db="UniProtKB">
        <authorList>
            <consortium name="Ensembl"/>
        </authorList>
    </citation>
    <scope>IDENTIFICATION</scope>
</reference>
<organism evidence="10 11">
    <name type="scientific">Cyprinus carpio carpio</name>
    <dbReference type="NCBI Taxonomy" id="630221"/>
    <lineage>
        <taxon>Eukaryota</taxon>
        <taxon>Metazoa</taxon>
        <taxon>Chordata</taxon>
        <taxon>Craniata</taxon>
        <taxon>Vertebrata</taxon>
        <taxon>Euteleostomi</taxon>
        <taxon>Actinopterygii</taxon>
        <taxon>Neopterygii</taxon>
        <taxon>Teleostei</taxon>
        <taxon>Ostariophysi</taxon>
        <taxon>Cypriniformes</taxon>
        <taxon>Cyprinidae</taxon>
        <taxon>Cyprininae</taxon>
        <taxon>Cyprinus</taxon>
    </lineage>
</organism>
<keyword evidence="4" id="KW-0560">Oxidoreductase</keyword>
<dbReference type="PANTHER" id="PTHR21622">
    <property type="entry name" value="COILED-COIL-HELIX-COILED-COIL-HELIX DOMAIN CONTAINING 4"/>
    <property type="match status" value="1"/>
</dbReference>
<evidence type="ECO:0000313" key="11">
    <source>
        <dbReference type="Proteomes" id="UP001108240"/>
    </source>
</evidence>
<feature type="region of interest" description="Disordered" evidence="9">
    <location>
        <begin position="157"/>
        <end position="204"/>
    </location>
</feature>
<evidence type="ECO:0000256" key="3">
    <source>
        <dbReference type="ARBA" id="ARBA00022927"/>
    </source>
</evidence>
<evidence type="ECO:0000256" key="4">
    <source>
        <dbReference type="ARBA" id="ARBA00023002"/>
    </source>
</evidence>
<keyword evidence="8" id="KW-0676">Redox-active center</keyword>
<keyword evidence="7" id="KW-1015">Disulfide bond</keyword>
<evidence type="ECO:0000256" key="7">
    <source>
        <dbReference type="ARBA" id="ARBA00023157"/>
    </source>
</evidence>
<evidence type="ECO:0000313" key="10">
    <source>
        <dbReference type="Ensembl" id="ENSCCRP00000136484.1"/>
    </source>
</evidence>
<evidence type="ECO:0000256" key="9">
    <source>
        <dbReference type="SAM" id="MobiDB-lite"/>
    </source>
</evidence>
<proteinExistence type="predicted"/>
<keyword evidence="6" id="KW-0496">Mitochondrion</keyword>
<dbReference type="PROSITE" id="PS51808">
    <property type="entry name" value="CHCH"/>
    <property type="match status" value="1"/>
</dbReference>
<keyword evidence="11" id="KW-1185">Reference proteome</keyword>
<dbReference type="GeneTree" id="ENSGT00390000013132"/>
<sequence length="204" mass="22889">MRVGRIDGEPGTFRVKLIPRDIANKALDQRTTSHFPLQFLCKKKIEKIEMTAINGEGKDRVIFVTKEEHEIPSTLKLVEEDTNEDHEVKGLILPSGEINWDCPCLGGMASGACGEQFKTLFTCFHFSQEEVKGLDCLEQFRSVQKCFRQHPELFSKKDYLQSGNPGSDTEQKDPPSISDLSTSKESDPLPTETNDMPSQQPIAS</sequence>
<accession>A0A9J7ZTX5</accession>
<dbReference type="GO" id="GO:0005758">
    <property type="term" value="C:mitochondrial intermembrane space"/>
    <property type="evidence" value="ECO:0007669"/>
    <property type="project" value="UniProtKB-SubCell"/>
</dbReference>
<dbReference type="OMA" id="NEDHEVK"/>
<evidence type="ECO:0000256" key="6">
    <source>
        <dbReference type="ARBA" id="ARBA00023128"/>
    </source>
</evidence>
<feature type="compositionally biased region" description="Polar residues" evidence="9">
    <location>
        <begin position="191"/>
        <end position="204"/>
    </location>
</feature>
<dbReference type="Ensembl" id="ENSCCRT00000151174.1">
    <property type="protein sequence ID" value="ENSCCRP00000136484.1"/>
    <property type="gene ID" value="ENSCCRG00000060804.1"/>
</dbReference>
<dbReference type="PANTHER" id="PTHR21622:SF0">
    <property type="entry name" value="COILED-COIL-HELIX-COILED-COIL-HELIX DOMAIN CONTAINING 4"/>
    <property type="match status" value="1"/>
</dbReference>
<dbReference type="GO" id="GO:0015035">
    <property type="term" value="F:protein-disulfide reductase activity"/>
    <property type="evidence" value="ECO:0007669"/>
    <property type="project" value="InterPro"/>
</dbReference>
<dbReference type="AlphaFoldDB" id="A0A9J7ZTX5"/>
<keyword evidence="2" id="KW-0813">Transport</keyword>
<name>A0A9J7ZTX5_CYPCA</name>
<evidence type="ECO:0000256" key="1">
    <source>
        <dbReference type="ARBA" id="ARBA00004569"/>
    </source>
</evidence>
<evidence type="ECO:0000256" key="2">
    <source>
        <dbReference type="ARBA" id="ARBA00022448"/>
    </source>
</evidence>
<dbReference type="InterPro" id="IPR039289">
    <property type="entry name" value="CHCHD4"/>
</dbReference>
<dbReference type="Proteomes" id="UP001108240">
    <property type="component" value="Unplaced"/>
</dbReference>
<reference evidence="10" key="1">
    <citation type="submission" date="2025-08" db="UniProtKB">
        <authorList>
            <consortium name="Ensembl"/>
        </authorList>
    </citation>
    <scope>IDENTIFICATION</scope>
</reference>
<protein>
    <submittedName>
        <fullName evidence="10">Coiled-coil-helix-coiled-coil-helix domain containing 4b</fullName>
    </submittedName>
</protein>
<comment type="subcellular location">
    <subcellularLocation>
        <location evidence="1">Mitochondrion intermembrane space</location>
    </subcellularLocation>
</comment>